<dbReference type="InterPro" id="IPR004408">
    <property type="entry name" value="Biotin_CoA_COase_ligase"/>
</dbReference>
<dbReference type="AlphaFoldDB" id="A0AAJ4UXZ4"/>
<dbReference type="EMBL" id="RJVK01000002">
    <property type="protein sequence ID" value="ROR39932.1"/>
    <property type="molecule type" value="Genomic_DNA"/>
</dbReference>
<dbReference type="GO" id="GO:0004077">
    <property type="term" value="F:biotin--[biotin carboxyl-carrier protein] ligase activity"/>
    <property type="evidence" value="ECO:0007669"/>
    <property type="project" value="UniProtKB-EC"/>
</dbReference>
<dbReference type="PANTHER" id="PTHR12835">
    <property type="entry name" value="BIOTIN PROTEIN LIGASE"/>
    <property type="match status" value="1"/>
</dbReference>
<evidence type="ECO:0000259" key="2">
    <source>
        <dbReference type="Pfam" id="PF03099"/>
    </source>
</evidence>
<reference evidence="3" key="3">
    <citation type="submission" date="2019-06" db="EMBL/GenBank/DDBJ databases">
        <title>A comparative analysis of the Nautiliaceae.</title>
        <authorList>
            <person name="Grosche A."/>
            <person name="Smedile F."/>
            <person name="Vetriani C."/>
        </authorList>
    </citation>
    <scope>NUCLEOTIDE SEQUENCE</scope>
    <source>
        <strain evidence="3">TB6</strain>
    </source>
</reference>
<evidence type="ECO:0000313" key="5">
    <source>
        <dbReference type="Proteomes" id="UP000272781"/>
    </source>
</evidence>
<sequence length="200" mass="23095">MRFIYLKEVDSTQKYLLKALKNSVIKPPVCVWSEYQTAGIGTRGNSWIGERGNLFFSFAYLKNEFSFVPIQSLSIYFGFIFKKTLNNLGSKAVLKWPNDIYLSKKIGGVLTQIVENHIVCGIGLNTQKNVGEFESLDIKIKNDKILKEYFETLQTKPSWEMIIDEYKREFELTKDFFGIEGDLSDDGAIIKNNKKVYSRR</sequence>
<gene>
    <name evidence="3" type="ORF">C6V80_02585</name>
    <name evidence="4" type="ORF">EDC58_0911</name>
</gene>
<dbReference type="Proteomes" id="UP000272781">
    <property type="component" value="Unassembled WGS sequence"/>
</dbReference>
<dbReference type="EMBL" id="CP027432">
    <property type="protein sequence ID" value="QCI27890.1"/>
    <property type="molecule type" value="Genomic_DNA"/>
</dbReference>
<protein>
    <submittedName>
        <fullName evidence="3">Biotin--[acetyl-CoA-carboxylase] ligase</fullName>
        <ecNumber evidence="3">6.3.4.15</ecNumber>
    </submittedName>
    <submittedName>
        <fullName evidence="4">BirA family biotin operon repressor/biotin-[acetyl-CoA-carboxylase] ligase</fullName>
    </submittedName>
</protein>
<dbReference type="SUPFAM" id="SSF55681">
    <property type="entry name" value="Class II aaRS and biotin synthetases"/>
    <property type="match status" value="1"/>
</dbReference>
<name>A0AAJ4UXZ4_9BACT</name>
<dbReference type="PANTHER" id="PTHR12835:SF5">
    <property type="entry name" value="BIOTIN--PROTEIN LIGASE"/>
    <property type="match status" value="1"/>
</dbReference>
<dbReference type="EC" id="6.3.4.15" evidence="3"/>
<keyword evidence="1 4" id="KW-0436">Ligase</keyword>
<reference evidence="6" key="1">
    <citation type="submission" date="2018-03" db="EMBL/GenBank/DDBJ databases">
        <title>A comparative analysis of the Nautiliaceae.</title>
        <authorList>
            <person name="Grosche A."/>
            <person name="Smedile F."/>
            <person name="Vetriani C."/>
        </authorList>
    </citation>
    <scope>NUCLEOTIDE SEQUENCE [LARGE SCALE GENOMIC DNA]</scope>
    <source>
        <strain evidence="6">TB6</strain>
    </source>
</reference>
<dbReference type="GO" id="GO:0005737">
    <property type="term" value="C:cytoplasm"/>
    <property type="evidence" value="ECO:0007669"/>
    <property type="project" value="TreeGrafter"/>
</dbReference>
<proteinExistence type="predicted"/>
<dbReference type="Proteomes" id="UP000298805">
    <property type="component" value="Chromosome"/>
</dbReference>
<dbReference type="NCBIfam" id="TIGR00121">
    <property type="entry name" value="birA_ligase"/>
    <property type="match status" value="1"/>
</dbReference>
<evidence type="ECO:0000313" key="6">
    <source>
        <dbReference type="Proteomes" id="UP000298805"/>
    </source>
</evidence>
<dbReference type="InterPro" id="IPR004143">
    <property type="entry name" value="BPL_LPL_catalytic"/>
</dbReference>
<evidence type="ECO:0000256" key="1">
    <source>
        <dbReference type="ARBA" id="ARBA00022598"/>
    </source>
</evidence>
<accession>A0AAJ4UXZ4</accession>
<dbReference type="Pfam" id="PF03099">
    <property type="entry name" value="BPL_LplA_LipB"/>
    <property type="match status" value="1"/>
</dbReference>
<evidence type="ECO:0000313" key="4">
    <source>
        <dbReference type="EMBL" id="ROR39932.1"/>
    </source>
</evidence>
<dbReference type="NCBIfam" id="NF006294">
    <property type="entry name" value="PRK08477.1"/>
    <property type="match status" value="1"/>
</dbReference>
<evidence type="ECO:0000313" key="3">
    <source>
        <dbReference type="EMBL" id="QCI27890.1"/>
    </source>
</evidence>
<dbReference type="RefSeq" id="WP_123352317.1">
    <property type="nucleotide sequence ID" value="NZ_CP027432.2"/>
</dbReference>
<keyword evidence="6" id="KW-1185">Reference proteome</keyword>
<dbReference type="InterPro" id="IPR045864">
    <property type="entry name" value="aa-tRNA-synth_II/BPL/LPL"/>
</dbReference>
<reference evidence="4 5" key="2">
    <citation type="submission" date="2018-11" db="EMBL/GenBank/DDBJ databases">
        <title>Genomic Encyclopedia of Type Strains, Phase IV (KMG-IV): sequencing the most valuable type-strain genomes for metagenomic binning, comparative biology and taxonomic classification.</title>
        <authorList>
            <person name="Goeker M."/>
        </authorList>
    </citation>
    <scope>NUCLEOTIDE SEQUENCE [LARGE SCALE GENOMIC DNA]</scope>
    <source>
        <strain evidence="4 5">DSM 27783</strain>
    </source>
</reference>
<dbReference type="Gene3D" id="3.30.930.10">
    <property type="entry name" value="Bira Bifunctional Protein, Domain 2"/>
    <property type="match status" value="1"/>
</dbReference>
<organism evidence="4 5">
    <name type="scientific">Caminibacter pacificus</name>
    <dbReference type="NCBI Taxonomy" id="1424653"/>
    <lineage>
        <taxon>Bacteria</taxon>
        <taxon>Pseudomonadati</taxon>
        <taxon>Campylobacterota</taxon>
        <taxon>Epsilonproteobacteria</taxon>
        <taxon>Nautiliales</taxon>
        <taxon>Nautiliaceae</taxon>
        <taxon>Caminibacter</taxon>
    </lineage>
</organism>
<feature type="domain" description="BPL/LPL catalytic" evidence="2">
    <location>
        <begin position="8"/>
        <end position="125"/>
    </location>
</feature>